<dbReference type="EMBL" id="JACIFH010000001">
    <property type="protein sequence ID" value="MBB4140697.1"/>
    <property type="molecule type" value="Genomic_DNA"/>
</dbReference>
<organism evidence="1 2">
    <name type="scientific">Microbacterium invictum</name>
    <dbReference type="NCBI Taxonomy" id="515415"/>
    <lineage>
        <taxon>Bacteria</taxon>
        <taxon>Bacillati</taxon>
        <taxon>Actinomycetota</taxon>
        <taxon>Actinomycetes</taxon>
        <taxon>Micrococcales</taxon>
        <taxon>Microbacteriaceae</taxon>
        <taxon>Microbacterium</taxon>
    </lineage>
</organism>
<dbReference type="RefSeq" id="WP_183500193.1">
    <property type="nucleotide sequence ID" value="NZ_BAABCO010000004.1"/>
</dbReference>
<proteinExistence type="predicted"/>
<protein>
    <submittedName>
        <fullName evidence="1">Carbon monoxide dehydrogenase subunit G</fullName>
    </submittedName>
</protein>
<accession>A0AA40SR26</accession>
<evidence type="ECO:0000313" key="2">
    <source>
        <dbReference type="Proteomes" id="UP000549113"/>
    </source>
</evidence>
<reference evidence="1 2" key="1">
    <citation type="submission" date="2020-08" db="EMBL/GenBank/DDBJ databases">
        <title>Sequencing the genomes of 1000 actinobacteria strains.</title>
        <authorList>
            <person name="Klenk H.-P."/>
        </authorList>
    </citation>
    <scope>NUCLEOTIDE SEQUENCE [LARGE SCALE GENOMIC DNA]</scope>
    <source>
        <strain evidence="1 2">DSM 19600</strain>
    </source>
</reference>
<dbReference type="Gene3D" id="3.30.530.20">
    <property type="match status" value="1"/>
</dbReference>
<evidence type="ECO:0000313" key="1">
    <source>
        <dbReference type="EMBL" id="MBB4140697.1"/>
    </source>
</evidence>
<sequence>MNDEINESLDIDAPPAAVWAVVTDVRALPQILSGMTALAIEGDDPSMRVGLSWTQTRVIRGHTGSERLAVTAVEPGSKYATEGGGHGFDYVTTWTVEPLGADASRLTCTFRGIPRNWLARVMLGIFSGAGSNASRNAMRADLADIARAIEGGAR</sequence>
<dbReference type="CDD" id="cd07812">
    <property type="entry name" value="SRPBCC"/>
    <property type="match status" value="1"/>
</dbReference>
<dbReference type="SUPFAM" id="SSF55961">
    <property type="entry name" value="Bet v1-like"/>
    <property type="match status" value="1"/>
</dbReference>
<keyword evidence="2" id="KW-1185">Reference proteome</keyword>
<comment type="caution">
    <text evidence="1">The sequence shown here is derived from an EMBL/GenBank/DDBJ whole genome shotgun (WGS) entry which is preliminary data.</text>
</comment>
<dbReference type="Proteomes" id="UP000549113">
    <property type="component" value="Unassembled WGS sequence"/>
</dbReference>
<gene>
    <name evidence="1" type="ORF">BKA10_002491</name>
</gene>
<dbReference type="InterPro" id="IPR019587">
    <property type="entry name" value="Polyketide_cyclase/dehydratase"/>
</dbReference>
<name>A0AA40SR26_9MICO</name>
<dbReference type="AlphaFoldDB" id="A0AA40SR26"/>
<dbReference type="Pfam" id="PF10604">
    <property type="entry name" value="Polyketide_cyc2"/>
    <property type="match status" value="1"/>
</dbReference>
<dbReference type="InterPro" id="IPR023393">
    <property type="entry name" value="START-like_dom_sf"/>
</dbReference>